<gene>
    <name evidence="1" type="ORF">Naga_100004g174</name>
</gene>
<keyword evidence="2" id="KW-1185">Reference proteome</keyword>
<organism evidence="1 2">
    <name type="scientific">Nannochloropsis gaditana</name>
    <dbReference type="NCBI Taxonomy" id="72520"/>
    <lineage>
        <taxon>Eukaryota</taxon>
        <taxon>Sar</taxon>
        <taxon>Stramenopiles</taxon>
        <taxon>Ochrophyta</taxon>
        <taxon>Eustigmatophyceae</taxon>
        <taxon>Eustigmatales</taxon>
        <taxon>Monodopsidaceae</taxon>
        <taxon>Nannochloropsis</taxon>
    </lineage>
</organism>
<sequence>MRAHIDAILRYQWIKYNEASTFLCQNRSWIATQSLSIFLQKSNVIIDYLMFILALSESSPDCDIKLEHIFAKATIYEICHLLDCQSKYDMSITDTKVCFSPRSSILCNDGVEADVVHVPGGDGGRKSWFTRRAYINECTAPYKDYIFARLY</sequence>
<dbReference type="EMBL" id="AZIL01000352">
    <property type="protein sequence ID" value="EWM28307.1"/>
    <property type="molecule type" value="Genomic_DNA"/>
</dbReference>
<dbReference type="Proteomes" id="UP000019335">
    <property type="component" value="Chromosome 5"/>
</dbReference>
<dbReference type="AlphaFoldDB" id="W7TQG4"/>
<reference evidence="1 2" key="1">
    <citation type="journal article" date="2014" name="Mol. Plant">
        <title>Chromosome Scale Genome Assembly and Transcriptome Profiling of Nannochloropsis gaditana in Nitrogen Depletion.</title>
        <authorList>
            <person name="Corteggiani Carpinelli E."/>
            <person name="Telatin A."/>
            <person name="Vitulo N."/>
            <person name="Forcato C."/>
            <person name="D'Angelo M."/>
            <person name="Schiavon R."/>
            <person name="Vezzi A."/>
            <person name="Giacometti G.M."/>
            <person name="Morosinotto T."/>
            <person name="Valle G."/>
        </authorList>
    </citation>
    <scope>NUCLEOTIDE SEQUENCE [LARGE SCALE GENOMIC DNA]</scope>
    <source>
        <strain evidence="1 2">B-31</strain>
    </source>
</reference>
<name>W7TQG4_9STRA</name>
<comment type="caution">
    <text evidence="1">The sequence shown here is derived from an EMBL/GenBank/DDBJ whole genome shotgun (WGS) entry which is preliminary data.</text>
</comment>
<proteinExistence type="predicted"/>
<protein>
    <submittedName>
        <fullName evidence="1">Uncharacterized protein</fullName>
    </submittedName>
</protein>
<evidence type="ECO:0000313" key="1">
    <source>
        <dbReference type="EMBL" id="EWM28307.1"/>
    </source>
</evidence>
<accession>W7TQG4</accession>
<evidence type="ECO:0000313" key="2">
    <source>
        <dbReference type="Proteomes" id="UP000019335"/>
    </source>
</evidence>